<dbReference type="RefSeq" id="WP_190994511.1">
    <property type="nucleotide sequence ID" value="NZ_JACOIK010000008.1"/>
</dbReference>
<keyword evidence="4" id="KW-0804">Transcription</keyword>
<keyword evidence="2" id="KW-0805">Transcription regulation</keyword>
<dbReference type="CDD" id="cd06171">
    <property type="entry name" value="Sigma70_r4"/>
    <property type="match status" value="1"/>
</dbReference>
<dbReference type="Pfam" id="PF08281">
    <property type="entry name" value="Sigma70_r4_2"/>
    <property type="match status" value="1"/>
</dbReference>
<reference evidence="7 8" key="1">
    <citation type="submission" date="2020-08" db="EMBL/GenBank/DDBJ databases">
        <title>Sphingobacterium sp. DN00404 isolated from aquaculture water.</title>
        <authorList>
            <person name="Zhang M."/>
        </authorList>
    </citation>
    <scope>NUCLEOTIDE SEQUENCE [LARGE SCALE GENOMIC DNA]</scope>
    <source>
        <strain evidence="7 8">DN00404</strain>
    </source>
</reference>
<sequence>MDESQFLHLIKDHQGIIYKICQLYRDIKEDREDLFQEITFQLWKSRQTFKSDSKISTWVYRIALNTAIATFRKKRHAVEYLPHLPDFPEETPNEDMVLRQERLFAALKQLNDSDKAIVTLYLEDLSYQQIADIIGISETYVGVKLNRIKAKIQKIIF</sequence>
<protein>
    <submittedName>
        <fullName evidence="7">Sigma-70 family RNA polymerase sigma factor</fullName>
    </submittedName>
</protein>
<evidence type="ECO:0000313" key="7">
    <source>
        <dbReference type="EMBL" id="MBD1433545.1"/>
    </source>
</evidence>
<dbReference type="PANTHER" id="PTHR43133">
    <property type="entry name" value="RNA POLYMERASE ECF-TYPE SIGMA FACTO"/>
    <property type="match status" value="1"/>
</dbReference>
<keyword evidence="3" id="KW-0731">Sigma factor</keyword>
<gene>
    <name evidence="7" type="ORF">H8B06_11955</name>
</gene>
<feature type="domain" description="RNA polymerase sigma factor 70 region 4 type 2" evidence="6">
    <location>
        <begin position="101"/>
        <end position="152"/>
    </location>
</feature>
<dbReference type="Gene3D" id="1.10.10.10">
    <property type="entry name" value="Winged helix-like DNA-binding domain superfamily/Winged helix DNA-binding domain"/>
    <property type="match status" value="1"/>
</dbReference>
<evidence type="ECO:0000256" key="4">
    <source>
        <dbReference type="ARBA" id="ARBA00023163"/>
    </source>
</evidence>
<dbReference type="EMBL" id="JACOIK010000008">
    <property type="protein sequence ID" value="MBD1433545.1"/>
    <property type="molecule type" value="Genomic_DNA"/>
</dbReference>
<feature type="domain" description="RNA polymerase sigma-70 region 2" evidence="5">
    <location>
        <begin position="9"/>
        <end position="75"/>
    </location>
</feature>
<proteinExistence type="inferred from homology"/>
<name>A0ABR7YQF1_9SPHI</name>
<dbReference type="NCBIfam" id="TIGR02937">
    <property type="entry name" value="sigma70-ECF"/>
    <property type="match status" value="1"/>
</dbReference>
<comment type="similarity">
    <text evidence="1">Belongs to the sigma-70 factor family. ECF subfamily.</text>
</comment>
<evidence type="ECO:0000259" key="6">
    <source>
        <dbReference type="Pfam" id="PF08281"/>
    </source>
</evidence>
<dbReference type="PANTHER" id="PTHR43133:SF45">
    <property type="entry name" value="RNA POLYMERASE ECF-TYPE SIGMA FACTOR"/>
    <property type="match status" value="1"/>
</dbReference>
<organism evidence="7 8">
    <name type="scientific">Sphingobacterium micropteri</name>
    <dbReference type="NCBI Taxonomy" id="2763501"/>
    <lineage>
        <taxon>Bacteria</taxon>
        <taxon>Pseudomonadati</taxon>
        <taxon>Bacteroidota</taxon>
        <taxon>Sphingobacteriia</taxon>
        <taxon>Sphingobacteriales</taxon>
        <taxon>Sphingobacteriaceae</taxon>
        <taxon>Sphingobacterium</taxon>
    </lineage>
</organism>
<dbReference type="SUPFAM" id="SSF88946">
    <property type="entry name" value="Sigma2 domain of RNA polymerase sigma factors"/>
    <property type="match status" value="1"/>
</dbReference>
<accession>A0ABR7YQF1</accession>
<dbReference type="InterPro" id="IPR013324">
    <property type="entry name" value="RNA_pol_sigma_r3/r4-like"/>
</dbReference>
<dbReference type="InterPro" id="IPR013325">
    <property type="entry name" value="RNA_pol_sigma_r2"/>
</dbReference>
<evidence type="ECO:0000256" key="3">
    <source>
        <dbReference type="ARBA" id="ARBA00023082"/>
    </source>
</evidence>
<dbReference type="Gene3D" id="1.10.1740.10">
    <property type="match status" value="1"/>
</dbReference>
<evidence type="ECO:0000313" key="8">
    <source>
        <dbReference type="Proteomes" id="UP000602759"/>
    </source>
</evidence>
<dbReference type="InterPro" id="IPR007627">
    <property type="entry name" value="RNA_pol_sigma70_r2"/>
</dbReference>
<evidence type="ECO:0000256" key="2">
    <source>
        <dbReference type="ARBA" id="ARBA00023015"/>
    </source>
</evidence>
<dbReference type="Proteomes" id="UP000602759">
    <property type="component" value="Unassembled WGS sequence"/>
</dbReference>
<dbReference type="InterPro" id="IPR039425">
    <property type="entry name" value="RNA_pol_sigma-70-like"/>
</dbReference>
<dbReference type="Pfam" id="PF04542">
    <property type="entry name" value="Sigma70_r2"/>
    <property type="match status" value="1"/>
</dbReference>
<dbReference type="InterPro" id="IPR036388">
    <property type="entry name" value="WH-like_DNA-bd_sf"/>
</dbReference>
<comment type="caution">
    <text evidence="7">The sequence shown here is derived from an EMBL/GenBank/DDBJ whole genome shotgun (WGS) entry which is preliminary data.</text>
</comment>
<dbReference type="InterPro" id="IPR013249">
    <property type="entry name" value="RNA_pol_sigma70_r4_t2"/>
</dbReference>
<dbReference type="InterPro" id="IPR014284">
    <property type="entry name" value="RNA_pol_sigma-70_dom"/>
</dbReference>
<keyword evidence="8" id="KW-1185">Reference proteome</keyword>
<evidence type="ECO:0000259" key="5">
    <source>
        <dbReference type="Pfam" id="PF04542"/>
    </source>
</evidence>
<dbReference type="SUPFAM" id="SSF88659">
    <property type="entry name" value="Sigma3 and sigma4 domains of RNA polymerase sigma factors"/>
    <property type="match status" value="1"/>
</dbReference>
<evidence type="ECO:0000256" key="1">
    <source>
        <dbReference type="ARBA" id="ARBA00010641"/>
    </source>
</evidence>